<dbReference type="AlphaFoldDB" id="A0A3G2R849"/>
<organism evidence="2 3">
    <name type="scientific">Biomaibacter acetigenes</name>
    <dbReference type="NCBI Taxonomy" id="2316383"/>
    <lineage>
        <taxon>Bacteria</taxon>
        <taxon>Bacillati</taxon>
        <taxon>Bacillota</taxon>
        <taxon>Clostridia</taxon>
        <taxon>Thermosediminibacterales</taxon>
        <taxon>Tepidanaerobacteraceae</taxon>
        <taxon>Biomaibacter</taxon>
    </lineage>
</organism>
<evidence type="ECO:0000259" key="1">
    <source>
        <dbReference type="Pfam" id="PF07615"/>
    </source>
</evidence>
<feature type="domain" description="Thiamin/hydroxymethyl pyrimidine-binding YkoF putative" evidence="1">
    <location>
        <begin position="3"/>
        <end position="75"/>
    </location>
</feature>
<dbReference type="RefSeq" id="WP_120766752.1">
    <property type="nucleotide sequence ID" value="NZ_CP033169.1"/>
</dbReference>
<keyword evidence="3" id="KW-1185">Reference proteome</keyword>
<proteinExistence type="predicted"/>
<evidence type="ECO:0000313" key="2">
    <source>
        <dbReference type="EMBL" id="AYO31640.1"/>
    </source>
</evidence>
<dbReference type="KEGG" id="bacg:D2962_14435"/>
<dbReference type="Proteomes" id="UP000280960">
    <property type="component" value="Chromosome"/>
</dbReference>
<dbReference type="SUPFAM" id="SSF89957">
    <property type="entry name" value="MTH1187/YkoF-like"/>
    <property type="match status" value="1"/>
</dbReference>
<gene>
    <name evidence="2" type="ORF">D2962_14435</name>
</gene>
<evidence type="ECO:0000313" key="3">
    <source>
        <dbReference type="Proteomes" id="UP000280960"/>
    </source>
</evidence>
<sequence length="79" mass="8582">MLSCEVSLYPMETTNSDQIINQALAALQNQGVTCEVGTMSTYISGSPEQVWQSIKTLYDTASSRAKELSMVVTISNSTK</sequence>
<dbReference type="Pfam" id="PF07615">
    <property type="entry name" value="Ykof"/>
    <property type="match status" value="1"/>
</dbReference>
<dbReference type="Gene3D" id="3.30.70.930">
    <property type="match status" value="1"/>
</dbReference>
<reference evidence="2 3" key="1">
    <citation type="submission" date="2018-10" db="EMBL/GenBank/DDBJ databases">
        <authorList>
            <person name="Zhang X."/>
        </authorList>
    </citation>
    <scope>NUCLEOTIDE SEQUENCE [LARGE SCALE GENOMIC DNA]</scope>
    <source>
        <strain evidence="2 3">SK-G1</strain>
    </source>
</reference>
<protein>
    <recommendedName>
        <fullName evidence="1">Thiamin/hydroxymethyl pyrimidine-binding YkoF putative domain-containing protein</fullName>
    </recommendedName>
</protein>
<dbReference type="InterPro" id="IPR029756">
    <property type="entry name" value="MTH1187/YkoF-like"/>
</dbReference>
<accession>A0A3G2R849</accession>
<dbReference type="InterPro" id="IPR011522">
    <property type="entry name" value="Thiamin/HMP-bd_put_YkoF"/>
</dbReference>
<dbReference type="EMBL" id="CP033169">
    <property type="protein sequence ID" value="AYO31640.1"/>
    <property type="molecule type" value="Genomic_DNA"/>
</dbReference>
<name>A0A3G2R849_9FIRM</name>